<feature type="transmembrane region" description="Helical" evidence="1">
    <location>
        <begin position="97"/>
        <end position="115"/>
    </location>
</feature>
<evidence type="ECO:0000313" key="3">
    <source>
        <dbReference type="Proteomes" id="UP000823786"/>
    </source>
</evidence>
<protein>
    <recommendedName>
        <fullName evidence="4">Transporter suffix domain-containing protein</fullName>
    </recommendedName>
</protein>
<feature type="transmembrane region" description="Helical" evidence="1">
    <location>
        <begin position="20"/>
        <end position="42"/>
    </location>
</feature>
<dbReference type="EMBL" id="JAGGJV010000005">
    <property type="protein sequence ID" value="MBP1859736.1"/>
    <property type="molecule type" value="Genomic_DNA"/>
</dbReference>
<gene>
    <name evidence="2" type="ORF">J2Z75_003253</name>
</gene>
<evidence type="ECO:0000256" key="1">
    <source>
        <dbReference type="SAM" id="Phobius"/>
    </source>
</evidence>
<keyword evidence="1" id="KW-1133">Transmembrane helix</keyword>
<dbReference type="NCBIfam" id="NF033684">
    <property type="entry name" value="suffix_2_RND"/>
    <property type="match status" value="1"/>
</dbReference>
<comment type="caution">
    <text evidence="2">The sequence shown here is derived from an EMBL/GenBank/DDBJ whole genome shotgun (WGS) entry which is preliminary data.</text>
</comment>
<accession>A0ABS4EP59</accession>
<proteinExistence type="predicted"/>
<dbReference type="InterPro" id="IPR047961">
    <property type="entry name" value="Transp_suffix-like"/>
</dbReference>
<name>A0ABS4EP59_9HYPH</name>
<feature type="transmembrane region" description="Helical" evidence="1">
    <location>
        <begin position="48"/>
        <end position="71"/>
    </location>
</feature>
<reference evidence="2 3" key="1">
    <citation type="submission" date="2021-03" db="EMBL/GenBank/DDBJ databases">
        <title>Genomic Encyclopedia of Type Strains, Phase IV (KMG-IV): sequencing the most valuable type-strain genomes for metagenomic binning, comparative biology and taxonomic classification.</title>
        <authorList>
            <person name="Goeker M."/>
        </authorList>
    </citation>
    <scope>NUCLEOTIDE SEQUENCE [LARGE SCALE GENOMIC DNA]</scope>
    <source>
        <strain evidence="2 3">DSM 26427</strain>
    </source>
</reference>
<sequence length="174" mass="19181">MSVQMEENVAPQAPAWRFKLGIVLVCIAIAMWLCVPIAAWAGVPSTRIAAITGVIFIVNKVLLLLVIAVMGKSGFQQLKSKIFGVFRLAPDTSIGRVRYTLGLVMFCVPLISASLEPYLDAIWPGLRPNIWQLQLLGDVMFLASFFVLGGNFWDKIRSLFVRGSRVVYPENPAA</sequence>
<evidence type="ECO:0000313" key="2">
    <source>
        <dbReference type="EMBL" id="MBP1859736.1"/>
    </source>
</evidence>
<dbReference type="Proteomes" id="UP000823786">
    <property type="component" value="Unassembled WGS sequence"/>
</dbReference>
<evidence type="ECO:0008006" key="4">
    <source>
        <dbReference type="Google" id="ProtNLM"/>
    </source>
</evidence>
<organism evidence="2 3">
    <name type="scientific">Rhizobium herbae</name>
    <dbReference type="NCBI Taxonomy" id="508661"/>
    <lineage>
        <taxon>Bacteria</taxon>
        <taxon>Pseudomonadati</taxon>
        <taxon>Pseudomonadota</taxon>
        <taxon>Alphaproteobacteria</taxon>
        <taxon>Hyphomicrobiales</taxon>
        <taxon>Rhizobiaceae</taxon>
        <taxon>Rhizobium/Agrobacterium group</taxon>
        <taxon>Rhizobium</taxon>
    </lineage>
</organism>
<dbReference type="RefSeq" id="WP_209853754.1">
    <property type="nucleotide sequence ID" value="NZ_JAGGJV010000005.1"/>
</dbReference>
<keyword evidence="1" id="KW-0812">Transmembrane</keyword>
<feature type="transmembrane region" description="Helical" evidence="1">
    <location>
        <begin position="135"/>
        <end position="153"/>
    </location>
</feature>
<keyword evidence="1" id="KW-0472">Membrane</keyword>
<keyword evidence="3" id="KW-1185">Reference proteome</keyword>